<evidence type="ECO:0000256" key="4">
    <source>
        <dbReference type="ARBA" id="ARBA00022734"/>
    </source>
</evidence>
<name>A0ABM3JES9_BACDO</name>
<sequence length="606" mass="69605">MMRLIPKLISIRHPLTVVKLIVLVTIYMLLIYYKRLREMAVHAPDFAETPNMNEEPGGESTEFLETGFRLRHSNAVLDKTVIAVDTTPQIFKASSAQSPSTIGNNAPGELGKPVHLPANMTENMKKAVDEGWQNNIFNQYVSDMISVQRTLPDLRHDWCKQPDRHLRDLPKTDVIICFHNEAWSTLLRTVHSVLNRSPEELIENIILVDDFSDMAHLKEPLDIYFKRYTKVHILRAPKRQGLIRARLFGARYATAPVLTFLDSHCECGEGWLEPLLDRIARNYTTVVYPNIAIIDDETFEYMTVDDTLIGGFDWDLAFTWIPTPKREFEYQFAQHIMEPVYSPTMPGGLFAISRVFFEHLGTYDTGLLIWGAENLELSFKTWMCGGSLEMIPCSYVGHIFRQTAPYNVAHNKHRNSVRLAEVWLDNYAKYFYYNIHFDKGDYGNVASQIALRKRLNCESFQWYLQNIYPELEIPQNPVSAGEIRNLGAGANKCLDVNGRAMSGLPVGLWPCHGKEGNQHWFMTYAGEVRHGNYCLDYGGNFVIIFLCHGKKGNQDWTYDTANRFLRHVISTFCLAVSTNGEDLLVDICDAENMHQKWLLEKFDEPR</sequence>
<evidence type="ECO:0000256" key="2">
    <source>
        <dbReference type="ARBA" id="ARBA00005680"/>
    </source>
</evidence>
<dbReference type="InterPro" id="IPR035992">
    <property type="entry name" value="Ricin_B-like_lectins"/>
</dbReference>
<dbReference type="CDD" id="cd23462">
    <property type="entry name" value="beta-trefoil_Ricin_Pgant9-like"/>
    <property type="match status" value="1"/>
</dbReference>
<dbReference type="SMART" id="SM00458">
    <property type="entry name" value="RICIN"/>
    <property type="match status" value="1"/>
</dbReference>
<dbReference type="GeneID" id="105226711"/>
<keyword evidence="9 10" id="KW-1015">Disulfide bond</keyword>
<keyword evidence="10" id="KW-0808">Transferase</keyword>
<comment type="pathway">
    <text evidence="10">Protein modification; protein glycosylation.</text>
</comment>
<dbReference type="SUPFAM" id="SSF53448">
    <property type="entry name" value="Nucleotide-diphospho-sugar transferases"/>
    <property type="match status" value="1"/>
</dbReference>
<keyword evidence="10" id="KW-0328">Glycosyltransferase</keyword>
<keyword evidence="4 10" id="KW-0430">Lectin</keyword>
<comment type="cofactor">
    <cofactor evidence="10">
        <name>Mn(2+)</name>
        <dbReference type="ChEBI" id="CHEBI:29035"/>
    </cofactor>
</comment>
<dbReference type="SUPFAM" id="SSF50370">
    <property type="entry name" value="Ricin B-like lectins"/>
    <property type="match status" value="1"/>
</dbReference>
<keyword evidence="7 10" id="KW-0333">Golgi apparatus</keyword>
<organism evidence="12 13">
    <name type="scientific">Bactrocera dorsalis</name>
    <name type="common">Oriental fruit fly</name>
    <name type="synonym">Dacus dorsalis</name>
    <dbReference type="NCBI Taxonomy" id="27457"/>
    <lineage>
        <taxon>Eukaryota</taxon>
        <taxon>Metazoa</taxon>
        <taxon>Ecdysozoa</taxon>
        <taxon>Arthropoda</taxon>
        <taxon>Hexapoda</taxon>
        <taxon>Insecta</taxon>
        <taxon>Pterygota</taxon>
        <taxon>Neoptera</taxon>
        <taxon>Endopterygota</taxon>
        <taxon>Diptera</taxon>
        <taxon>Brachycera</taxon>
        <taxon>Muscomorpha</taxon>
        <taxon>Tephritoidea</taxon>
        <taxon>Tephritidae</taxon>
        <taxon>Bactrocera</taxon>
        <taxon>Bactrocera</taxon>
    </lineage>
</organism>
<dbReference type="RefSeq" id="XP_049307708.1">
    <property type="nucleotide sequence ID" value="XM_049451751.1"/>
</dbReference>
<evidence type="ECO:0000256" key="6">
    <source>
        <dbReference type="ARBA" id="ARBA00022989"/>
    </source>
</evidence>
<dbReference type="Pfam" id="PF00652">
    <property type="entry name" value="Ricin_B_lectin"/>
    <property type="match status" value="1"/>
</dbReference>
<evidence type="ECO:0000256" key="3">
    <source>
        <dbReference type="ARBA" id="ARBA00022692"/>
    </source>
</evidence>
<evidence type="ECO:0000259" key="11">
    <source>
        <dbReference type="SMART" id="SM00458"/>
    </source>
</evidence>
<dbReference type="EC" id="2.4.1.-" evidence="10"/>
<comment type="subcellular location">
    <subcellularLocation>
        <location evidence="1 10">Golgi apparatus membrane</location>
        <topology evidence="1 10">Single-pass type II membrane protein</topology>
    </subcellularLocation>
</comment>
<accession>A0ABM3JES9</accession>
<dbReference type="PANTHER" id="PTHR11675">
    <property type="entry name" value="N-ACETYLGALACTOSAMINYLTRANSFERASE"/>
    <property type="match status" value="1"/>
</dbReference>
<keyword evidence="8 10" id="KW-0472">Membrane</keyword>
<evidence type="ECO:0000256" key="7">
    <source>
        <dbReference type="ARBA" id="ARBA00023034"/>
    </source>
</evidence>
<dbReference type="Gene3D" id="2.80.10.50">
    <property type="match status" value="1"/>
</dbReference>
<evidence type="ECO:0000256" key="10">
    <source>
        <dbReference type="RuleBase" id="RU361242"/>
    </source>
</evidence>
<reference evidence="13" key="1">
    <citation type="submission" date="2025-08" db="UniProtKB">
        <authorList>
            <consortium name="RefSeq"/>
        </authorList>
    </citation>
    <scope>IDENTIFICATION</scope>
    <source>
        <tissue evidence="13">Adult</tissue>
    </source>
</reference>
<dbReference type="InterPro" id="IPR001173">
    <property type="entry name" value="Glyco_trans_2-like"/>
</dbReference>
<dbReference type="CDD" id="cd02510">
    <property type="entry name" value="pp-GalNAc-T"/>
    <property type="match status" value="1"/>
</dbReference>
<dbReference type="InterPro" id="IPR000772">
    <property type="entry name" value="Ricin_B_lectin"/>
</dbReference>
<dbReference type="InterPro" id="IPR045885">
    <property type="entry name" value="GalNAc-T"/>
</dbReference>
<keyword evidence="6 10" id="KW-1133">Transmembrane helix</keyword>
<keyword evidence="10" id="KW-0464">Manganese</keyword>
<evidence type="ECO:0000256" key="1">
    <source>
        <dbReference type="ARBA" id="ARBA00004323"/>
    </source>
</evidence>
<evidence type="ECO:0000256" key="9">
    <source>
        <dbReference type="ARBA" id="ARBA00023157"/>
    </source>
</evidence>
<dbReference type="Gene3D" id="3.90.550.10">
    <property type="entry name" value="Spore Coat Polysaccharide Biosynthesis Protein SpsA, Chain A"/>
    <property type="match status" value="1"/>
</dbReference>
<evidence type="ECO:0000313" key="13">
    <source>
        <dbReference type="RefSeq" id="XP_049307708.1"/>
    </source>
</evidence>
<dbReference type="PROSITE" id="PS50231">
    <property type="entry name" value="RICIN_B_LECTIN"/>
    <property type="match status" value="1"/>
</dbReference>
<keyword evidence="5" id="KW-0735">Signal-anchor</keyword>
<dbReference type="PANTHER" id="PTHR11675:SF131">
    <property type="entry name" value="POLYPEPTIDE N-ACETYLGALACTOSAMINYLTRANSFERASE 9-RELATED"/>
    <property type="match status" value="1"/>
</dbReference>
<dbReference type="Pfam" id="PF00535">
    <property type="entry name" value="Glycos_transf_2"/>
    <property type="match status" value="1"/>
</dbReference>
<comment type="similarity">
    <text evidence="2 10">Belongs to the glycosyltransferase 2 family. GalNAc-T subfamily.</text>
</comment>
<evidence type="ECO:0000256" key="5">
    <source>
        <dbReference type="ARBA" id="ARBA00022968"/>
    </source>
</evidence>
<dbReference type="InterPro" id="IPR029044">
    <property type="entry name" value="Nucleotide-diphossugar_trans"/>
</dbReference>
<protein>
    <recommendedName>
        <fullName evidence="10">Polypeptide N-acetylgalactosaminyltransferase</fullName>
        <ecNumber evidence="10">2.4.1.-</ecNumber>
    </recommendedName>
    <alternativeName>
        <fullName evidence="10">Protein-UDP acetylgalactosaminyltransferase</fullName>
    </alternativeName>
</protein>
<keyword evidence="12" id="KW-1185">Reference proteome</keyword>
<gene>
    <name evidence="13" type="primary">LOC105226711</name>
</gene>
<feature type="domain" description="Ricin B lectin" evidence="11">
    <location>
        <begin position="480"/>
        <end position="600"/>
    </location>
</feature>
<keyword evidence="3 10" id="KW-0812">Transmembrane</keyword>
<feature type="transmembrane region" description="Helical" evidence="10">
    <location>
        <begin position="12"/>
        <end position="33"/>
    </location>
</feature>
<evidence type="ECO:0000256" key="8">
    <source>
        <dbReference type="ARBA" id="ARBA00023136"/>
    </source>
</evidence>
<dbReference type="Proteomes" id="UP001652620">
    <property type="component" value="Chromosome 3"/>
</dbReference>
<proteinExistence type="inferred from homology"/>
<evidence type="ECO:0000313" key="12">
    <source>
        <dbReference type="Proteomes" id="UP001652620"/>
    </source>
</evidence>